<proteinExistence type="predicted"/>
<dbReference type="PATRIC" id="fig|361041.3.peg.2833"/>
<reference evidence="1 2" key="1">
    <citation type="submission" date="2015-03" db="EMBL/GenBank/DDBJ databases">
        <authorList>
            <person name="Hassan Y.I."/>
            <person name="Lepp D."/>
            <person name="Zhou T."/>
        </authorList>
    </citation>
    <scope>NUCLEOTIDE SEQUENCE [LARGE SCALE GENOMIC DNA]</scope>
    <source>
        <strain evidence="1 2">GH2-10</strain>
    </source>
</reference>
<evidence type="ECO:0000313" key="2">
    <source>
        <dbReference type="Proteomes" id="UP000033514"/>
    </source>
</evidence>
<dbReference type="Proteomes" id="UP000033514">
    <property type="component" value="Unassembled WGS sequence"/>
</dbReference>
<sequence length="122" mass="13249">MLSRAFAGKEGAMQHFRKIAIGEAAENAVTVGIEQNADGKVHAAVWWPAKGDVDGDEVDYDSVKEAFEAAEAARALHGFAEVVVTLQDDVLWRDEWGTIDPATLTDDEAFELARATEAMRDA</sequence>
<evidence type="ECO:0000313" key="1">
    <source>
        <dbReference type="EMBL" id="KKB76518.1"/>
    </source>
</evidence>
<accession>A0A0F5L2E5</accession>
<dbReference type="EMBL" id="LAJG01000042">
    <property type="protein sequence ID" value="KKB76518.1"/>
    <property type="molecule type" value="Genomic_DNA"/>
</dbReference>
<gene>
    <name evidence="1" type="ORF">VW35_17145</name>
</gene>
<organism evidence="1 2">
    <name type="scientific">Devosia soli</name>
    <dbReference type="NCBI Taxonomy" id="361041"/>
    <lineage>
        <taxon>Bacteria</taxon>
        <taxon>Pseudomonadati</taxon>
        <taxon>Pseudomonadota</taxon>
        <taxon>Alphaproteobacteria</taxon>
        <taxon>Hyphomicrobiales</taxon>
        <taxon>Devosiaceae</taxon>
        <taxon>Devosia</taxon>
    </lineage>
</organism>
<name>A0A0F5L2E5_9HYPH</name>
<keyword evidence="2" id="KW-1185">Reference proteome</keyword>
<dbReference type="AlphaFoldDB" id="A0A0F5L2E5"/>
<protein>
    <submittedName>
        <fullName evidence="1">Uncharacterized protein</fullName>
    </submittedName>
</protein>
<comment type="caution">
    <text evidence="1">The sequence shown here is derived from an EMBL/GenBank/DDBJ whole genome shotgun (WGS) entry which is preliminary data.</text>
</comment>